<feature type="compositionally biased region" description="Basic and acidic residues" evidence="1">
    <location>
        <begin position="1262"/>
        <end position="1275"/>
    </location>
</feature>
<feature type="region of interest" description="Disordered" evidence="1">
    <location>
        <begin position="1219"/>
        <end position="1247"/>
    </location>
</feature>
<keyword evidence="2" id="KW-0732">Signal</keyword>
<organism evidence="3 4">
    <name type="scientific">Phyllotreta striolata</name>
    <name type="common">Striped flea beetle</name>
    <name type="synonym">Crioceris striolata</name>
    <dbReference type="NCBI Taxonomy" id="444603"/>
    <lineage>
        <taxon>Eukaryota</taxon>
        <taxon>Metazoa</taxon>
        <taxon>Ecdysozoa</taxon>
        <taxon>Arthropoda</taxon>
        <taxon>Hexapoda</taxon>
        <taxon>Insecta</taxon>
        <taxon>Pterygota</taxon>
        <taxon>Neoptera</taxon>
        <taxon>Endopterygota</taxon>
        <taxon>Coleoptera</taxon>
        <taxon>Polyphaga</taxon>
        <taxon>Cucujiformia</taxon>
        <taxon>Chrysomeloidea</taxon>
        <taxon>Chrysomelidae</taxon>
        <taxon>Galerucinae</taxon>
        <taxon>Alticini</taxon>
        <taxon>Phyllotreta</taxon>
    </lineage>
</organism>
<feature type="compositionally biased region" description="Polar residues" evidence="1">
    <location>
        <begin position="528"/>
        <end position="545"/>
    </location>
</feature>
<feature type="region of interest" description="Disordered" evidence="1">
    <location>
        <begin position="1151"/>
        <end position="1192"/>
    </location>
</feature>
<feature type="region of interest" description="Disordered" evidence="1">
    <location>
        <begin position="64"/>
        <end position="90"/>
    </location>
</feature>
<feature type="region of interest" description="Disordered" evidence="1">
    <location>
        <begin position="406"/>
        <end position="446"/>
    </location>
</feature>
<evidence type="ECO:0000256" key="2">
    <source>
        <dbReference type="SAM" id="SignalP"/>
    </source>
</evidence>
<feature type="compositionally biased region" description="Basic residues" evidence="1">
    <location>
        <begin position="69"/>
        <end position="78"/>
    </location>
</feature>
<feature type="region of interest" description="Disordered" evidence="1">
    <location>
        <begin position="1262"/>
        <end position="1305"/>
    </location>
</feature>
<feature type="compositionally biased region" description="Low complexity" evidence="1">
    <location>
        <begin position="724"/>
        <end position="735"/>
    </location>
</feature>
<feature type="compositionally biased region" description="Basic residues" evidence="1">
    <location>
        <begin position="1161"/>
        <end position="1171"/>
    </location>
</feature>
<reference evidence="3" key="1">
    <citation type="submission" date="2022-01" db="EMBL/GenBank/DDBJ databases">
        <authorList>
            <person name="King R."/>
        </authorList>
    </citation>
    <scope>NUCLEOTIDE SEQUENCE</scope>
</reference>
<feature type="compositionally biased region" description="Low complexity" evidence="1">
    <location>
        <begin position="867"/>
        <end position="891"/>
    </location>
</feature>
<feature type="compositionally biased region" description="Basic and acidic residues" evidence="1">
    <location>
        <begin position="977"/>
        <end position="990"/>
    </location>
</feature>
<feature type="compositionally biased region" description="Polar residues" evidence="1">
    <location>
        <begin position="953"/>
        <end position="976"/>
    </location>
</feature>
<feature type="compositionally biased region" description="Polar residues" evidence="1">
    <location>
        <begin position="1224"/>
        <end position="1238"/>
    </location>
</feature>
<feature type="region of interest" description="Disordered" evidence="1">
    <location>
        <begin position="867"/>
        <end position="990"/>
    </location>
</feature>
<feature type="compositionally biased region" description="Polar residues" evidence="1">
    <location>
        <begin position="413"/>
        <end position="443"/>
    </location>
</feature>
<evidence type="ECO:0000313" key="3">
    <source>
        <dbReference type="EMBL" id="CAH1180748.1"/>
    </source>
</evidence>
<keyword evidence="4" id="KW-1185">Reference proteome</keyword>
<feature type="signal peptide" evidence="2">
    <location>
        <begin position="1"/>
        <end position="20"/>
    </location>
</feature>
<evidence type="ECO:0000256" key="1">
    <source>
        <dbReference type="SAM" id="MobiDB-lite"/>
    </source>
</evidence>
<gene>
    <name evidence="3" type="ORF">PHYEVI_LOCUS6046</name>
</gene>
<accession>A0A9P0GXR2</accession>
<dbReference type="Proteomes" id="UP001153712">
    <property type="component" value="Chromosome 3"/>
</dbReference>
<feature type="compositionally biased region" description="Polar residues" evidence="1">
    <location>
        <begin position="1018"/>
        <end position="1032"/>
    </location>
</feature>
<feature type="compositionally biased region" description="Polar residues" evidence="1">
    <location>
        <begin position="812"/>
        <end position="837"/>
    </location>
</feature>
<feature type="compositionally biased region" description="Basic and acidic residues" evidence="1">
    <location>
        <begin position="1034"/>
        <end position="1054"/>
    </location>
</feature>
<feature type="compositionally biased region" description="Polar residues" evidence="1">
    <location>
        <begin position="666"/>
        <end position="683"/>
    </location>
</feature>
<feature type="region of interest" description="Disordered" evidence="1">
    <location>
        <begin position="1018"/>
        <end position="1060"/>
    </location>
</feature>
<proteinExistence type="predicted"/>
<feature type="region of interest" description="Disordered" evidence="1">
    <location>
        <begin position="641"/>
        <end position="749"/>
    </location>
</feature>
<feature type="region of interest" description="Disordered" evidence="1">
    <location>
        <begin position="809"/>
        <end position="839"/>
    </location>
</feature>
<dbReference type="EMBL" id="OU900096">
    <property type="protein sequence ID" value="CAH1180748.1"/>
    <property type="molecule type" value="Genomic_DNA"/>
</dbReference>
<feature type="compositionally biased region" description="Polar residues" evidence="1">
    <location>
        <begin position="1176"/>
        <end position="1186"/>
    </location>
</feature>
<feature type="region of interest" description="Disordered" evidence="1">
    <location>
        <begin position="498"/>
        <end position="554"/>
    </location>
</feature>
<feature type="compositionally biased region" description="Polar residues" evidence="1">
    <location>
        <begin position="643"/>
        <end position="652"/>
    </location>
</feature>
<protein>
    <submittedName>
        <fullName evidence="3">Uncharacterized protein</fullName>
    </submittedName>
</protein>
<name>A0A9P0GXR2_PHYSR</name>
<feature type="compositionally biased region" description="Basic and acidic residues" evidence="1">
    <location>
        <begin position="655"/>
        <end position="665"/>
    </location>
</feature>
<sequence>MPITKLHLLVLAQLASHSLAQNARSYDTNDWVPVTQTAGDPGAPKNPTGRVLNIDAPAQKFFPDEFNYKKPRPRPKHKERPDDAYKFEVPPSLPQNVPPAMKLLYQFPPPPLDIYHPPPPPGDYPQAQALRAPYQHQAGAYQQYQLQQEPSIPSVSAYNTSFYQTINPLSINQELVGGVRYQAVPEKLRNSEKINGGKDSVQLVYVPLENLKENQQVPVPQDTQNIYRQVDSPRYDQPNPHQKPHNLAAIEQDFIQQALQATKLQEQIQQGEPLYFQITTTTPKPVNKRKPHQPPLAVYLEGEKQRADITDVLSALQEAKSIAVQDSIQPNSPEIFIGPSTLDSSDYSKFPLPYLNSIDGQRISKNIENLPFFVAPQNFKTPPGFSKIPLPAPHVGSVVVSIKDDLHGKRSTPRPNQFLSDNSKQLGRDNSVSEYQKSETLTPQPYFGQTYYDRGAYLTSPQPELVELDVNGQTKQYLPEVNYNREIYNNAYNNQRLEASKNREVQPQTSFQYNYDDRNIKPEANRDLNYNSPASLSYTGPQTYQGDDKQPNRNVFTDVSNQQNAYRLKNIQPVVYEPISTTFNAASRPTYEAKIKPETTTKAYNGDNQQTPKAPDVSPLELAINEFELHQINAQLEEKPRIRNQNYKTQNSDDGEYKFDPELHRFSSTPSSILRDTYETTARPTVGSRTRIRNRPKTTTQPSSDESEETYTILEDFSIKQRPQNNQQELTQTETPARQAYKNPNYNSDVTEIENIPTKVYSLNINKNSPEYTEEAPSTEHPYTLNQMDQQVLKQIEQQGQFEVTPQHHPIYSNQQSNDYPQSQSEENPNEYSSSLDDPSIRALLVPLVPTTTNADVYTGPSYLPTTETIKHSTTSTTTERAVPETTTQSRVRSRTRGGGRFSTQSTTKRSVSRRRPASRVTTERPSRYSYSQDDDYTTRSSVIKSRFRTRVRTTPSTIPQQSTEVNEVHQIPTSETRLRTHPESADSDKVVTVKPEEQVYSVSKEYPTSTRPFIQYDNTASTSKPNINVQITHPDDVPKERTRVRSRVKDRPRTSSTERVVTRRIIEKTPPAKEDSEEEFYGFFRRPDFGPSSETTVDVPSTTPRHRIYSYQTPSQHGEDYQLNVDNTRVESTTVRFIGEIVPKYTTSREIAAETETPKPRIRTRTRTPQRKTQSEPTTRRSNVIRSRGKTHFKLPETAKKIKEDEDAEVEGGNYPAQFLQGRRTSSTPTPNFQITVSPEDEDDQVIHSSLYRPNVIARPQEWHDASEYPDNNKKTNSNSLDNDEDKSKLTDDQQDQPYALPVHSVTEEVVETTPAGTSEELFKETTKRIAEQFEAVNNFETETESEFETEKPAKQKKKKGVWKLVKHRPVDRLETSESQNYFSVLNAFYDIQKVDGNKGEFEEVVDEIKQSAGEQALDKNRVNEKEEYNEADELETTTFAPEEAPVTTINDNEITTIVTSTIKSEKDEDFLDSIYEMFGMSRTEEKTTIPPIQETETSPPVTTTLNPTFPQEIDDSQAANSTEAPAEITTILEDFSTTQQAKNDVKASISEVEPWKMREIRTSTSTEVSHETEICYRGRCVKSHGRKKRL</sequence>
<dbReference type="OrthoDB" id="6382824at2759"/>
<evidence type="ECO:0000313" key="4">
    <source>
        <dbReference type="Proteomes" id="UP001153712"/>
    </source>
</evidence>
<feature type="chain" id="PRO_5040153516" evidence="2">
    <location>
        <begin position="21"/>
        <end position="1592"/>
    </location>
</feature>
<feature type="compositionally biased region" description="Basic and acidic residues" evidence="1">
    <location>
        <begin position="515"/>
        <end position="526"/>
    </location>
</feature>